<dbReference type="EMBL" id="ADAS02000020">
    <property type="protein sequence ID" value="OAV96363.1"/>
    <property type="molecule type" value="Genomic_DNA"/>
</dbReference>
<name>A0A180GWK0_PUCT1</name>
<evidence type="ECO:0000313" key="3">
    <source>
        <dbReference type="Proteomes" id="UP000005240"/>
    </source>
</evidence>
<protein>
    <submittedName>
        <fullName evidence="1 2">Uncharacterized protein</fullName>
    </submittedName>
</protein>
<dbReference type="VEuPathDB" id="FungiDB:PTTG_00677"/>
<reference evidence="2" key="4">
    <citation type="submission" date="2025-05" db="UniProtKB">
        <authorList>
            <consortium name="EnsemblFungi"/>
        </authorList>
    </citation>
    <scope>IDENTIFICATION</scope>
    <source>
        <strain evidence="2">isolate 1-1 / race 1 (BBBD)</strain>
    </source>
</reference>
<dbReference type="EnsemblFungi" id="PTTG_00677-t43_1">
    <property type="protein sequence ID" value="PTTG_00677-t43_1-p1"/>
    <property type="gene ID" value="PTTG_00677"/>
</dbReference>
<dbReference type="OrthoDB" id="2496664at2759"/>
<feature type="non-terminal residue" evidence="1">
    <location>
        <position position="388"/>
    </location>
</feature>
<dbReference type="AlphaFoldDB" id="A0A180GWK0"/>
<keyword evidence="3" id="KW-1185">Reference proteome</keyword>
<gene>
    <name evidence="1" type="ORF">PTTG_00677</name>
</gene>
<organism evidence="1">
    <name type="scientific">Puccinia triticina (isolate 1-1 / race 1 (BBBD))</name>
    <name type="common">Brown leaf rust fungus</name>
    <dbReference type="NCBI Taxonomy" id="630390"/>
    <lineage>
        <taxon>Eukaryota</taxon>
        <taxon>Fungi</taxon>
        <taxon>Dikarya</taxon>
        <taxon>Basidiomycota</taxon>
        <taxon>Pucciniomycotina</taxon>
        <taxon>Pucciniomycetes</taxon>
        <taxon>Pucciniales</taxon>
        <taxon>Pucciniaceae</taxon>
        <taxon>Puccinia</taxon>
    </lineage>
</organism>
<dbReference type="Proteomes" id="UP000005240">
    <property type="component" value="Unassembled WGS sequence"/>
</dbReference>
<sequence>MSILTVIPILQITGVRATAKAITKNPNANLGSDEAAVADSLTPGGLLAPGGTALAVGDAPLSQEEPDDLAGQGLPDINEARGDIDLDSIIHVPHLSRDTVNRVLLETNVPPPAITVSEDIDAERAHIWAKILESQSAGDSILTKHLMSAWTSLDEPKTKPQIARAVSATPVLLTVEARMVSKSVKAEKEHGLVYAVGAVSSHQDVGFTPYFKENIKGLKAPIPLTIFYNEWKKRAIRAHITLRQARPGDNEKAYKGLAYPSEWSQTHSEWTKNHKNYYLTLRDVYDKGLFAAKLLQHKENCDAIASSGHGFMTAFRYDMAVRETAFAHRIASEDGSAIQDISVHQTLLMQSCYTTAMSFGEVTWMENKYAPGQKFSHIDKTFHKIRPV</sequence>
<accession>A0A180GWK0</accession>
<evidence type="ECO:0000313" key="2">
    <source>
        <dbReference type="EnsemblFungi" id="PTTG_00677-t43_1-p1"/>
    </source>
</evidence>
<proteinExistence type="predicted"/>
<evidence type="ECO:0000313" key="1">
    <source>
        <dbReference type="EMBL" id="OAV96363.1"/>
    </source>
</evidence>
<reference evidence="1" key="1">
    <citation type="submission" date="2009-11" db="EMBL/GenBank/DDBJ databases">
        <authorList>
            <consortium name="The Broad Institute Genome Sequencing Platform"/>
            <person name="Ward D."/>
            <person name="Feldgarden M."/>
            <person name="Earl A."/>
            <person name="Young S.K."/>
            <person name="Zeng Q."/>
            <person name="Koehrsen M."/>
            <person name="Alvarado L."/>
            <person name="Berlin A."/>
            <person name="Bochicchio J."/>
            <person name="Borenstein D."/>
            <person name="Chapman S.B."/>
            <person name="Chen Z."/>
            <person name="Engels R."/>
            <person name="Freedman E."/>
            <person name="Gellesch M."/>
            <person name="Goldberg J."/>
            <person name="Griggs A."/>
            <person name="Gujja S."/>
            <person name="Heilman E."/>
            <person name="Heiman D."/>
            <person name="Hepburn T."/>
            <person name="Howarth C."/>
            <person name="Jen D."/>
            <person name="Larson L."/>
            <person name="Lewis B."/>
            <person name="Mehta T."/>
            <person name="Park D."/>
            <person name="Pearson M."/>
            <person name="Roberts A."/>
            <person name="Saif S."/>
            <person name="Shea T."/>
            <person name="Shenoy N."/>
            <person name="Sisk P."/>
            <person name="Stolte C."/>
            <person name="Sykes S."/>
            <person name="Thomson T."/>
            <person name="Walk T."/>
            <person name="White J."/>
            <person name="Yandava C."/>
            <person name="Izard J."/>
            <person name="Baranova O.V."/>
            <person name="Blanton J.M."/>
            <person name="Tanner A.C."/>
            <person name="Dewhirst F.E."/>
            <person name="Haas B."/>
            <person name="Nusbaum C."/>
            <person name="Birren B."/>
        </authorList>
    </citation>
    <scope>NUCLEOTIDE SEQUENCE [LARGE SCALE GENOMIC DNA]</scope>
    <source>
        <strain evidence="1">1-1 BBBD Race 1</strain>
    </source>
</reference>
<reference evidence="1" key="2">
    <citation type="submission" date="2016-05" db="EMBL/GenBank/DDBJ databases">
        <title>Comparative analysis highlights variable genome content of wheat rusts and divergence of the mating loci.</title>
        <authorList>
            <person name="Cuomo C.A."/>
            <person name="Bakkeren G."/>
            <person name="Szabo L."/>
            <person name="Khalil H."/>
            <person name="Joly D."/>
            <person name="Goldberg J."/>
            <person name="Young S."/>
            <person name="Zeng Q."/>
            <person name="Fellers J."/>
        </authorList>
    </citation>
    <scope>NUCLEOTIDE SEQUENCE [LARGE SCALE GENOMIC DNA]</scope>
    <source>
        <strain evidence="1">1-1 BBBD Race 1</strain>
    </source>
</reference>
<reference evidence="2 3" key="3">
    <citation type="journal article" date="2017" name="G3 (Bethesda)">
        <title>Comparative analysis highlights variable genome content of wheat rusts and divergence of the mating loci.</title>
        <authorList>
            <person name="Cuomo C.A."/>
            <person name="Bakkeren G."/>
            <person name="Khalil H.B."/>
            <person name="Panwar V."/>
            <person name="Joly D."/>
            <person name="Linning R."/>
            <person name="Sakthikumar S."/>
            <person name="Song X."/>
            <person name="Adiconis X."/>
            <person name="Fan L."/>
            <person name="Goldberg J.M."/>
            <person name="Levin J.Z."/>
            <person name="Young S."/>
            <person name="Zeng Q."/>
            <person name="Anikster Y."/>
            <person name="Bruce M."/>
            <person name="Wang M."/>
            <person name="Yin C."/>
            <person name="McCallum B."/>
            <person name="Szabo L.J."/>
            <person name="Hulbert S."/>
            <person name="Chen X."/>
            <person name="Fellers J.P."/>
        </authorList>
    </citation>
    <scope>NUCLEOTIDE SEQUENCE</scope>
    <source>
        <strain evidence="3">Isolate 1-1 / race 1 (BBBD)</strain>
        <strain evidence="2">isolate 1-1 / race 1 (BBBD)</strain>
    </source>
</reference>